<dbReference type="Proteomes" id="UP000053144">
    <property type="component" value="Chromosome 3"/>
</dbReference>
<gene>
    <name evidence="1" type="ORF">LR48_Vigan03g050800</name>
</gene>
<reference evidence="2" key="1">
    <citation type="journal article" date="2015" name="Proc. Natl. Acad. Sci. U.S.A.">
        <title>Genome sequencing of adzuki bean (Vigna angularis) provides insight into high starch and low fat accumulation and domestication.</title>
        <authorList>
            <person name="Yang K."/>
            <person name="Tian Z."/>
            <person name="Chen C."/>
            <person name="Luo L."/>
            <person name="Zhao B."/>
            <person name="Wang Z."/>
            <person name="Yu L."/>
            <person name="Li Y."/>
            <person name="Sun Y."/>
            <person name="Li W."/>
            <person name="Chen Y."/>
            <person name="Li Y."/>
            <person name="Zhang Y."/>
            <person name="Ai D."/>
            <person name="Zhao J."/>
            <person name="Shang C."/>
            <person name="Ma Y."/>
            <person name="Wu B."/>
            <person name="Wang M."/>
            <person name="Gao L."/>
            <person name="Sun D."/>
            <person name="Zhang P."/>
            <person name="Guo F."/>
            <person name="Wang W."/>
            <person name="Li Y."/>
            <person name="Wang J."/>
            <person name="Varshney R.K."/>
            <person name="Wang J."/>
            <person name="Ling H.Q."/>
            <person name="Wan P."/>
        </authorList>
    </citation>
    <scope>NUCLEOTIDE SEQUENCE</scope>
    <source>
        <strain evidence="2">cv. Jingnong 6</strain>
    </source>
</reference>
<evidence type="ECO:0000313" key="1">
    <source>
        <dbReference type="EMBL" id="KOM37127.1"/>
    </source>
</evidence>
<accession>A0A0L9U383</accession>
<protein>
    <submittedName>
        <fullName evidence="1">Uncharacterized protein</fullName>
    </submittedName>
</protein>
<dbReference type="Gramene" id="KOM37127">
    <property type="protein sequence ID" value="KOM37127"/>
    <property type="gene ID" value="LR48_Vigan03g050800"/>
</dbReference>
<dbReference type="EMBL" id="CM003373">
    <property type="protein sequence ID" value="KOM37127.1"/>
    <property type="molecule type" value="Genomic_DNA"/>
</dbReference>
<name>A0A0L9U383_PHAAN</name>
<organism evidence="1 2">
    <name type="scientific">Phaseolus angularis</name>
    <name type="common">Azuki bean</name>
    <name type="synonym">Vigna angularis</name>
    <dbReference type="NCBI Taxonomy" id="3914"/>
    <lineage>
        <taxon>Eukaryota</taxon>
        <taxon>Viridiplantae</taxon>
        <taxon>Streptophyta</taxon>
        <taxon>Embryophyta</taxon>
        <taxon>Tracheophyta</taxon>
        <taxon>Spermatophyta</taxon>
        <taxon>Magnoliopsida</taxon>
        <taxon>eudicotyledons</taxon>
        <taxon>Gunneridae</taxon>
        <taxon>Pentapetalae</taxon>
        <taxon>rosids</taxon>
        <taxon>fabids</taxon>
        <taxon>Fabales</taxon>
        <taxon>Fabaceae</taxon>
        <taxon>Papilionoideae</taxon>
        <taxon>50 kb inversion clade</taxon>
        <taxon>NPAAA clade</taxon>
        <taxon>indigoferoid/millettioid clade</taxon>
        <taxon>Phaseoleae</taxon>
        <taxon>Vigna</taxon>
    </lineage>
</organism>
<dbReference type="AlphaFoldDB" id="A0A0L9U383"/>
<sequence length="55" mass="6450">MWPSCPMGICHQEECDGGEEQEEVEMGEEEEECDGGDEHDYLREEEEGGMWLRRK</sequence>
<proteinExistence type="predicted"/>
<evidence type="ECO:0000313" key="2">
    <source>
        <dbReference type="Proteomes" id="UP000053144"/>
    </source>
</evidence>